<dbReference type="EMBL" id="ACIL03000016">
    <property type="protein sequence ID" value="ESL02460.1"/>
    <property type="molecule type" value="Genomic_DNA"/>
</dbReference>
<dbReference type="HOGENOM" id="CLU_513590_0_0_9"/>
<dbReference type="STRING" id="592026.GCWU0000282_002596"/>
<protein>
    <submittedName>
        <fullName evidence="2">Peptidase, M28 family</fullName>
    </submittedName>
</protein>
<feature type="domain" description="Peptidase M28" evidence="1">
    <location>
        <begin position="138"/>
        <end position="295"/>
    </location>
</feature>
<accession>V2Z6A2</accession>
<dbReference type="Gene3D" id="3.40.630.10">
    <property type="entry name" value="Zn peptidases"/>
    <property type="match status" value="1"/>
</dbReference>
<evidence type="ECO:0000313" key="2">
    <source>
        <dbReference type="EMBL" id="ESL02460.1"/>
    </source>
</evidence>
<comment type="caution">
    <text evidence="2">The sequence shown here is derived from an EMBL/GenBank/DDBJ whole genome shotgun (WGS) entry which is preliminary data.</text>
</comment>
<dbReference type="GO" id="GO:0008235">
    <property type="term" value="F:metalloexopeptidase activity"/>
    <property type="evidence" value="ECO:0007669"/>
    <property type="project" value="InterPro"/>
</dbReference>
<dbReference type="Proteomes" id="UP000018227">
    <property type="component" value="Unassembled WGS sequence"/>
</dbReference>
<dbReference type="GO" id="GO:0006508">
    <property type="term" value="P:proteolysis"/>
    <property type="evidence" value="ECO:0007669"/>
    <property type="project" value="InterPro"/>
</dbReference>
<dbReference type="AlphaFoldDB" id="V2Z6A2"/>
<dbReference type="PANTHER" id="PTHR12147">
    <property type="entry name" value="METALLOPEPTIDASE M28 FAMILY MEMBER"/>
    <property type="match status" value="1"/>
</dbReference>
<reference evidence="2 3" key="1">
    <citation type="submission" date="2013-06" db="EMBL/GenBank/DDBJ databases">
        <authorList>
            <person name="Weinstock G."/>
            <person name="Sodergren E."/>
            <person name="Clifton S."/>
            <person name="Fulton L."/>
            <person name="Fulton B."/>
            <person name="Courtney L."/>
            <person name="Fronick C."/>
            <person name="Harrison M."/>
            <person name="Strong C."/>
            <person name="Farmer C."/>
            <person name="Delahaunty K."/>
            <person name="Markovic C."/>
            <person name="Hall O."/>
            <person name="Minx P."/>
            <person name="Tomlinson C."/>
            <person name="Mitreva M."/>
            <person name="Nelson J."/>
            <person name="Hou S."/>
            <person name="Wollam A."/>
            <person name="Pepin K.H."/>
            <person name="Johnson M."/>
            <person name="Bhonagiri V."/>
            <person name="Nash W.E."/>
            <person name="Warren W."/>
            <person name="Chinwalla A."/>
            <person name="Mardis E.R."/>
            <person name="Wilson R.K."/>
        </authorList>
    </citation>
    <scope>NUCLEOTIDE SEQUENCE [LARGE SCALE GENOMIC DNA]</scope>
    <source>
        <strain evidence="2 3">ATCC 51271</strain>
    </source>
</reference>
<keyword evidence="3" id="KW-1185">Reference proteome</keyword>
<dbReference type="PANTHER" id="PTHR12147:SF26">
    <property type="entry name" value="PEPTIDASE M28 DOMAIN-CONTAINING PROTEIN"/>
    <property type="match status" value="1"/>
</dbReference>
<dbReference type="SUPFAM" id="SSF53187">
    <property type="entry name" value="Zn-dependent exopeptidases"/>
    <property type="match status" value="1"/>
</dbReference>
<dbReference type="InterPro" id="IPR007484">
    <property type="entry name" value="Peptidase_M28"/>
</dbReference>
<sequence length="530" mass="60079">MKHRKAFQRLVGLGVIFATSLALFSGNVGQFHRYTTEAAVKKSEVKFSKEAGKAYKKVESLISSSDIKDNFERLTKTTRVRGTKANKAAGKYIFDTVKGYGYDVKFQNFIGYDEKLTDIHGNTNKNQKKEKVLFKGRNIIVKRKEVNPQLKTVVFSARYDSYKDSVGALDNAGGVAALMEMARVLADTELPYNPEFVFFDSEHLRRGSRHYIASLSKEEKENLYGVVNINSIGNKKQRKQMFFASKEDKSELKKQCKKYFPGIINYKSTETDASTFMAEKIPTLCYFTYDIFSSSKDIKAENYVKEKDTSLVDMDTLVYDTAFITTYAYMLKIGNAKAGKLNDAYQFVSDSSLNVYIDNKLQDKVLESEPGANTPTILFVNDKYIGVLCLKGILIFDRNNGKLHTVLNTAGLGFSRTQGDEAILEKTDNNYLILYKAGARNGYVYSFKENALSKIDDITKVNMKAVLYKELDQGEYEKICTAIGNCDIPIKYKNNFVVLKFGENIKNSYVYVLDEKFGEIIKFKIGTTER</sequence>
<dbReference type="RefSeq" id="WP_023355442.1">
    <property type="nucleotide sequence ID" value="NZ_KI535369.1"/>
</dbReference>
<dbReference type="InterPro" id="IPR045175">
    <property type="entry name" value="M28_fam"/>
</dbReference>
<evidence type="ECO:0000313" key="3">
    <source>
        <dbReference type="Proteomes" id="UP000018227"/>
    </source>
</evidence>
<gene>
    <name evidence="2" type="ORF">GCWU0000282_002596</name>
</gene>
<organism evidence="2 3">
    <name type="scientific">Catonella morbi ATCC 51271</name>
    <dbReference type="NCBI Taxonomy" id="592026"/>
    <lineage>
        <taxon>Bacteria</taxon>
        <taxon>Bacillati</taxon>
        <taxon>Bacillota</taxon>
        <taxon>Clostridia</taxon>
        <taxon>Lachnospirales</taxon>
        <taxon>Lachnospiraceae</taxon>
        <taxon>Catonella</taxon>
    </lineage>
</organism>
<dbReference type="Pfam" id="PF04389">
    <property type="entry name" value="Peptidase_M28"/>
    <property type="match status" value="1"/>
</dbReference>
<name>V2Z6A2_9FIRM</name>
<dbReference type="OrthoDB" id="233977at2"/>
<evidence type="ECO:0000259" key="1">
    <source>
        <dbReference type="Pfam" id="PF04389"/>
    </source>
</evidence>
<proteinExistence type="predicted"/>
<dbReference type="eggNOG" id="COG2234">
    <property type="taxonomic scope" value="Bacteria"/>
</dbReference>